<evidence type="ECO:0008006" key="3">
    <source>
        <dbReference type="Google" id="ProtNLM"/>
    </source>
</evidence>
<gene>
    <name evidence="1" type="ORF">H6G05_02540</name>
</gene>
<dbReference type="EMBL" id="JACJQY010000002">
    <property type="protein sequence ID" value="MBD2315725.1"/>
    <property type="molecule type" value="Genomic_DNA"/>
</dbReference>
<accession>A0ABR8C6G8</accession>
<comment type="caution">
    <text evidence="1">The sequence shown here is derived from an EMBL/GenBank/DDBJ whole genome shotgun (WGS) entry which is preliminary data.</text>
</comment>
<organism evidence="1 2">
    <name type="scientific">Phormidium tenue FACHB-1050</name>
    <dbReference type="NCBI Taxonomy" id="2692857"/>
    <lineage>
        <taxon>Bacteria</taxon>
        <taxon>Bacillati</taxon>
        <taxon>Cyanobacteriota</taxon>
        <taxon>Cyanophyceae</taxon>
        <taxon>Oscillatoriophycideae</taxon>
        <taxon>Oscillatoriales</taxon>
        <taxon>Oscillatoriaceae</taxon>
        <taxon>Phormidium</taxon>
    </lineage>
</organism>
<evidence type="ECO:0000313" key="2">
    <source>
        <dbReference type="Proteomes" id="UP000618445"/>
    </source>
</evidence>
<dbReference type="Proteomes" id="UP000618445">
    <property type="component" value="Unassembled WGS sequence"/>
</dbReference>
<keyword evidence="2" id="KW-1185">Reference proteome</keyword>
<name>A0ABR8C6G8_9CYAN</name>
<evidence type="ECO:0000313" key="1">
    <source>
        <dbReference type="EMBL" id="MBD2315725.1"/>
    </source>
</evidence>
<reference evidence="1 2" key="1">
    <citation type="journal article" date="2020" name="ISME J.">
        <title>Comparative genomics reveals insights into cyanobacterial evolution and habitat adaptation.</title>
        <authorList>
            <person name="Chen M.Y."/>
            <person name="Teng W.K."/>
            <person name="Zhao L."/>
            <person name="Hu C.X."/>
            <person name="Zhou Y.K."/>
            <person name="Han B.P."/>
            <person name="Song L.R."/>
            <person name="Shu W.S."/>
        </authorList>
    </citation>
    <scope>NUCLEOTIDE SEQUENCE [LARGE SCALE GENOMIC DNA]</scope>
    <source>
        <strain evidence="1 2">FACHB-1050</strain>
    </source>
</reference>
<dbReference type="RefSeq" id="WP_190576033.1">
    <property type="nucleotide sequence ID" value="NZ_CAWPQU010000012.1"/>
</dbReference>
<proteinExistence type="predicted"/>
<protein>
    <recommendedName>
        <fullName evidence="3">CinA C-terminal domain-containing protein</fullName>
    </recommendedName>
</protein>
<sequence length="60" mass="6705">MHVKSLGLTIAISLDQDEGAMRLHPDRELRSKPNSYSHQERIAAQSAAILSWFLGLDLTD</sequence>